<dbReference type="Proteomes" id="UP000273898">
    <property type="component" value="Unassembled WGS sequence"/>
</dbReference>
<comment type="caution">
    <text evidence="1">The sequence shown here is derived from an EMBL/GenBank/DDBJ whole genome shotgun (WGS) entry which is preliminary data.</text>
</comment>
<protein>
    <submittedName>
        <fullName evidence="1">Uncharacterized protein</fullName>
    </submittedName>
</protein>
<evidence type="ECO:0000313" key="2">
    <source>
        <dbReference type="Proteomes" id="UP000273898"/>
    </source>
</evidence>
<reference evidence="1 2" key="1">
    <citation type="submission" date="2018-10" db="EMBL/GenBank/DDBJ databases">
        <title>Genomic Encyclopedia of Archaeal and Bacterial Type Strains, Phase II (KMG-II): from individual species to whole genera.</title>
        <authorList>
            <person name="Goeker M."/>
        </authorList>
    </citation>
    <scope>NUCLEOTIDE SEQUENCE [LARGE SCALE GENOMIC DNA]</scope>
    <source>
        <strain evidence="1 2">DSM 19624</strain>
    </source>
</reference>
<name>A0A497Y688_9SPHI</name>
<dbReference type="EMBL" id="RCCK01000011">
    <property type="protein sequence ID" value="RLJ77496.1"/>
    <property type="molecule type" value="Genomic_DNA"/>
</dbReference>
<accession>A0A497Y688</accession>
<gene>
    <name evidence="1" type="ORF">BCL90_2586</name>
</gene>
<dbReference type="AlphaFoldDB" id="A0A497Y688"/>
<sequence>MFFDTAINKIDRQNYSADWVTKNAAGVLIVNK</sequence>
<organism evidence="1 2">
    <name type="scientific">Pedobacter alluvionis</name>
    <dbReference type="NCBI Taxonomy" id="475253"/>
    <lineage>
        <taxon>Bacteria</taxon>
        <taxon>Pseudomonadati</taxon>
        <taxon>Bacteroidota</taxon>
        <taxon>Sphingobacteriia</taxon>
        <taxon>Sphingobacteriales</taxon>
        <taxon>Sphingobacteriaceae</taxon>
        <taxon>Pedobacter</taxon>
    </lineage>
</organism>
<proteinExistence type="predicted"/>
<evidence type="ECO:0000313" key="1">
    <source>
        <dbReference type="EMBL" id="RLJ77496.1"/>
    </source>
</evidence>